<dbReference type="GO" id="GO:0005829">
    <property type="term" value="C:cytosol"/>
    <property type="evidence" value="ECO:0007669"/>
    <property type="project" value="TreeGrafter"/>
</dbReference>
<dbReference type="InterPro" id="IPR050062">
    <property type="entry name" value="Pro-tRNA_synthetase"/>
</dbReference>
<dbReference type="InterPro" id="IPR006195">
    <property type="entry name" value="aa-tRNA-synth_II"/>
</dbReference>
<dbReference type="Proteomes" id="UP000230543">
    <property type="component" value="Unassembled WGS sequence"/>
</dbReference>
<evidence type="ECO:0000256" key="7">
    <source>
        <dbReference type="ARBA" id="ARBA00023146"/>
    </source>
</evidence>
<dbReference type="SUPFAM" id="SSF52954">
    <property type="entry name" value="Class II aaRS ABD-related"/>
    <property type="match status" value="1"/>
</dbReference>
<dbReference type="Gene3D" id="3.30.930.10">
    <property type="entry name" value="Bira Bifunctional Protein, Domain 2"/>
    <property type="match status" value="1"/>
</dbReference>
<dbReference type="PANTHER" id="PTHR42753:SF2">
    <property type="entry name" value="PROLINE--TRNA LIGASE"/>
    <property type="match status" value="1"/>
</dbReference>
<dbReference type="InterPro" id="IPR044140">
    <property type="entry name" value="ProRS_anticodon_short"/>
</dbReference>
<evidence type="ECO:0000313" key="12">
    <source>
        <dbReference type="Proteomes" id="UP000230543"/>
    </source>
</evidence>
<reference evidence="12" key="1">
    <citation type="submission" date="2017-09" db="EMBL/GenBank/DDBJ databases">
        <title>Depth-based differentiation of microbial function through sediment-hosted aquifers and enrichment of novel symbionts in the deep terrestrial subsurface.</title>
        <authorList>
            <person name="Probst A.J."/>
            <person name="Ladd B."/>
            <person name="Jarett J.K."/>
            <person name="Geller-Mcgrath D.E."/>
            <person name="Sieber C.M.K."/>
            <person name="Emerson J.B."/>
            <person name="Anantharaman K."/>
            <person name="Thomas B.C."/>
            <person name="Malmstrom R."/>
            <person name="Stieglmeier M."/>
            <person name="Klingl A."/>
            <person name="Woyke T."/>
            <person name="Ryan C.M."/>
            <person name="Banfield J.F."/>
        </authorList>
    </citation>
    <scope>NUCLEOTIDE SEQUENCE [LARGE SCALE GENOMIC DNA]</scope>
</reference>
<evidence type="ECO:0000256" key="1">
    <source>
        <dbReference type="ARBA" id="ARBA00012831"/>
    </source>
</evidence>
<keyword evidence="5" id="KW-0067">ATP-binding</keyword>
<evidence type="ECO:0000256" key="9">
    <source>
        <dbReference type="ARBA" id="ARBA00047671"/>
    </source>
</evidence>
<dbReference type="InterPro" id="IPR045864">
    <property type="entry name" value="aa-tRNA-synth_II/BPL/LPL"/>
</dbReference>
<dbReference type="PRINTS" id="PR01046">
    <property type="entry name" value="TRNASYNTHPRO"/>
</dbReference>
<organism evidence="11 12">
    <name type="scientific">Candidatus Komeilibacteria bacterium CG10_big_fil_rev_8_21_14_0_10_41_13</name>
    <dbReference type="NCBI Taxonomy" id="1974476"/>
    <lineage>
        <taxon>Bacteria</taxon>
        <taxon>Candidatus Komeiliibacteriota</taxon>
    </lineage>
</organism>
<keyword evidence="7" id="KW-0030">Aminoacyl-tRNA synthetase</keyword>
<comment type="catalytic activity">
    <reaction evidence="9">
        <text>tRNA(Pro) + L-proline + ATP = L-prolyl-tRNA(Pro) + AMP + diphosphate</text>
        <dbReference type="Rhea" id="RHEA:14305"/>
        <dbReference type="Rhea" id="RHEA-COMP:9700"/>
        <dbReference type="Rhea" id="RHEA-COMP:9702"/>
        <dbReference type="ChEBI" id="CHEBI:30616"/>
        <dbReference type="ChEBI" id="CHEBI:33019"/>
        <dbReference type="ChEBI" id="CHEBI:60039"/>
        <dbReference type="ChEBI" id="CHEBI:78442"/>
        <dbReference type="ChEBI" id="CHEBI:78532"/>
        <dbReference type="ChEBI" id="CHEBI:456215"/>
        <dbReference type="EC" id="6.1.1.15"/>
    </reaction>
</comment>
<dbReference type="AlphaFoldDB" id="A0A2M6WDB1"/>
<name>A0A2M6WDB1_9BACT</name>
<dbReference type="GO" id="GO:0004827">
    <property type="term" value="F:proline-tRNA ligase activity"/>
    <property type="evidence" value="ECO:0007669"/>
    <property type="project" value="UniProtKB-EC"/>
</dbReference>
<dbReference type="InterPro" id="IPR002314">
    <property type="entry name" value="aa-tRNA-synt_IIb"/>
</dbReference>
<dbReference type="Pfam" id="PF03129">
    <property type="entry name" value="HGTP_anticodon"/>
    <property type="match status" value="1"/>
</dbReference>
<dbReference type="InterPro" id="IPR004154">
    <property type="entry name" value="Anticodon-bd"/>
</dbReference>
<evidence type="ECO:0000256" key="4">
    <source>
        <dbReference type="ARBA" id="ARBA00022741"/>
    </source>
</evidence>
<dbReference type="InterPro" id="IPR002316">
    <property type="entry name" value="Pro-tRNA-ligase_IIa"/>
</dbReference>
<accession>A0A2M6WDB1</accession>
<dbReference type="Pfam" id="PF00587">
    <property type="entry name" value="tRNA-synt_2b"/>
    <property type="match status" value="1"/>
</dbReference>
<dbReference type="EC" id="6.1.1.15" evidence="1"/>
<sequence>MRQSKLFAKTLREAPADEVSTNASLLIRAGFIDKVMAGVYSYLPLGLKVLEKVKEIVRQEMDKLGAQEILMPALHPKDNYLKTERWDKIDVLFKLDGASGSQYALGSTHEEIVTPLAKKFVSSYKDLPLSVYQIQDKFRNEPRAKSGLLRGREFSMKDLYSFHKDQEDLDNFYNKSKAAYLEVFKRCGLKAILVEASGGVFSKYSHEFQVATENGEDTVVVCSSCDFAQNREICELADNDMCPNCDSQVKVIKAIEVGNIFKLKDRFTKAFDFEYTDEEGRRQPVLMGCYGIGPSRVLGSVVEVHHDDKGIIWPKELTPFKAHLIILDESKKDEADKLYDQLTATGWQILYDDRQESAGVKLNDADLLGLTVQLIIGSKTNKSVEFKLRATGEVREVKYNKVEEELKKIYN</sequence>
<evidence type="ECO:0000256" key="8">
    <source>
        <dbReference type="ARBA" id="ARBA00029731"/>
    </source>
</evidence>
<evidence type="ECO:0000256" key="2">
    <source>
        <dbReference type="ARBA" id="ARBA00019110"/>
    </source>
</evidence>
<dbReference type="Gene3D" id="3.40.50.800">
    <property type="entry name" value="Anticodon-binding domain"/>
    <property type="match status" value="1"/>
</dbReference>
<dbReference type="PANTHER" id="PTHR42753">
    <property type="entry name" value="MITOCHONDRIAL RIBOSOME PROTEIN L39/PROLYL-TRNA LIGASE FAMILY MEMBER"/>
    <property type="match status" value="1"/>
</dbReference>
<keyword evidence="3" id="KW-0436">Ligase</keyword>
<dbReference type="PROSITE" id="PS50862">
    <property type="entry name" value="AA_TRNA_LIGASE_II"/>
    <property type="match status" value="1"/>
</dbReference>
<protein>
    <recommendedName>
        <fullName evidence="2">Proline--tRNA ligase</fullName>
        <ecNumber evidence="1">6.1.1.15</ecNumber>
    </recommendedName>
    <alternativeName>
        <fullName evidence="8">Prolyl-tRNA synthetase</fullName>
    </alternativeName>
</protein>
<evidence type="ECO:0000259" key="10">
    <source>
        <dbReference type="PROSITE" id="PS50862"/>
    </source>
</evidence>
<feature type="domain" description="Aminoacyl-transfer RNA synthetases class-II family profile" evidence="10">
    <location>
        <begin position="33"/>
        <end position="314"/>
    </location>
</feature>
<dbReference type="GO" id="GO:0006433">
    <property type="term" value="P:prolyl-tRNA aminoacylation"/>
    <property type="evidence" value="ECO:0007669"/>
    <property type="project" value="InterPro"/>
</dbReference>
<evidence type="ECO:0000256" key="6">
    <source>
        <dbReference type="ARBA" id="ARBA00022917"/>
    </source>
</evidence>
<evidence type="ECO:0000256" key="3">
    <source>
        <dbReference type="ARBA" id="ARBA00022598"/>
    </source>
</evidence>
<dbReference type="EMBL" id="PFBO01000011">
    <property type="protein sequence ID" value="PIT90766.1"/>
    <property type="molecule type" value="Genomic_DNA"/>
</dbReference>
<keyword evidence="6" id="KW-0648">Protein biosynthesis</keyword>
<dbReference type="InterPro" id="IPR036621">
    <property type="entry name" value="Anticodon-bd_dom_sf"/>
</dbReference>
<evidence type="ECO:0000256" key="5">
    <source>
        <dbReference type="ARBA" id="ARBA00022840"/>
    </source>
</evidence>
<proteinExistence type="predicted"/>
<dbReference type="CDD" id="cd00861">
    <property type="entry name" value="ProRS_anticodon_short"/>
    <property type="match status" value="1"/>
</dbReference>
<gene>
    <name evidence="11" type="ORF">COU22_00340</name>
</gene>
<keyword evidence="4" id="KW-0547">Nucleotide-binding</keyword>
<dbReference type="GO" id="GO:0005524">
    <property type="term" value="F:ATP binding"/>
    <property type="evidence" value="ECO:0007669"/>
    <property type="project" value="UniProtKB-KW"/>
</dbReference>
<comment type="caution">
    <text evidence="11">The sequence shown here is derived from an EMBL/GenBank/DDBJ whole genome shotgun (WGS) entry which is preliminary data.</text>
</comment>
<dbReference type="SUPFAM" id="SSF55681">
    <property type="entry name" value="Class II aaRS and biotin synthetases"/>
    <property type="match status" value="1"/>
</dbReference>
<evidence type="ECO:0000313" key="11">
    <source>
        <dbReference type="EMBL" id="PIT90766.1"/>
    </source>
</evidence>